<evidence type="ECO:0000256" key="5">
    <source>
        <dbReference type="ARBA" id="ARBA00022729"/>
    </source>
</evidence>
<keyword evidence="15" id="KW-1185">Reference proteome</keyword>
<sequence length="849" mass="96846">FKVLTALSNQDLISLLLHHKFLSGTYSTNSAPIFVNNNASFHTVIFLMTEFNTIFKFHCSMIPKNYQHLLSFLFAMKEIERNCLRNMTVIDLMYSNAYNPFRASLTTFNLLFVDHGSPPNYNCFKEAKVMAVIGGLSSQNSIQMANILNIYKIPQLSYGAFDPALSDKNRFPSFYRMVPKEESQYVGIVQLLKQFRWNWIGFIVSDDERGESFHRTLKPKLLGNSICIAWTEVVPFVTAFTARDIRTEKLTRIRTVLSERKINVTLVYGDNQSLEGLQLALLSVEIDYESPVEGIWITTAEWDFTAVASFSKFPLKSFNGTFSFTHHEKMVAEFKDFLEVINPWKHDFYFLPQFWATVFVCSFPMYNLYAKNGQNCTGNEKLGDLPGFKFEMGMSGLSYNIYNAVHAIAHALQAMDRFRNKLKAKRESDRRNIQEIGQWQVIPTNQKSNKEHEVNEHSVICNILSSTCLDQVDLHRLKLCNFICHFISFLPLPTFWFHQTEPISTCVESCHPGQSIAIQQGKQICCYDCVQCPPGSISTLWDAQQCGACSEDQYANKNQDHCFPKIISYLSYKEPLGGVLTSLVLLLSVITVIVMGTFYWHQNTPIVKANNRKNTWMLLGCLLLCFLCSFQFIGRPGMVTCILRQTLFGIIFSVAISCVLVKNITVVLVFMMAKPGNSVKKWVGKRLAISVIIFCSLIQTGICTFWLATSPPFPDFDMHSQVREIILQCNEGSDSMLYFVLGYMGFLAFVSFSVAFFARKLPDTFNEAKLITFSMLVFCSVWVSFVPTYLSTKGKFMVAVEVFSILASSGGLLGCIFLPKWYIIIVRPELNTKEQIGRKQNIQNFFFKE</sequence>
<dbReference type="PROSITE" id="PS50259">
    <property type="entry name" value="G_PROTEIN_RECEP_F3_4"/>
    <property type="match status" value="1"/>
</dbReference>
<organism evidence="14 15">
    <name type="scientific">Salvator merianae</name>
    <name type="common">Argentine black and white tegu</name>
    <name type="synonym">Tupinambis merianae</name>
    <dbReference type="NCBI Taxonomy" id="96440"/>
    <lineage>
        <taxon>Eukaryota</taxon>
        <taxon>Metazoa</taxon>
        <taxon>Chordata</taxon>
        <taxon>Craniata</taxon>
        <taxon>Vertebrata</taxon>
        <taxon>Euteleostomi</taxon>
        <taxon>Lepidosauria</taxon>
        <taxon>Squamata</taxon>
        <taxon>Bifurcata</taxon>
        <taxon>Unidentata</taxon>
        <taxon>Episquamata</taxon>
        <taxon>Laterata</taxon>
        <taxon>Teiioidea</taxon>
        <taxon>Teiidae</taxon>
        <taxon>Salvator</taxon>
    </lineage>
</organism>
<evidence type="ECO:0000256" key="10">
    <source>
        <dbReference type="ARBA" id="ARBA00023180"/>
    </source>
</evidence>
<evidence type="ECO:0000256" key="9">
    <source>
        <dbReference type="ARBA" id="ARBA00023170"/>
    </source>
</evidence>
<keyword evidence="5" id="KW-0732">Signal</keyword>
<dbReference type="AlphaFoldDB" id="A0A8D0BVJ1"/>
<evidence type="ECO:0000256" key="11">
    <source>
        <dbReference type="ARBA" id="ARBA00023224"/>
    </source>
</evidence>
<dbReference type="OMA" id="IAICAIW"/>
<dbReference type="InterPro" id="IPR004073">
    <property type="entry name" value="GPCR_3_vmron_rcpt_2"/>
</dbReference>
<dbReference type="GeneTree" id="ENSGT00950000182788"/>
<evidence type="ECO:0000256" key="2">
    <source>
        <dbReference type="ARBA" id="ARBA00007242"/>
    </source>
</evidence>
<comment type="similarity">
    <text evidence="2">Belongs to the G-protein coupled receptor 3 family.</text>
</comment>
<dbReference type="PRINTS" id="PR01535">
    <property type="entry name" value="VOMERONASL2R"/>
</dbReference>
<comment type="subcellular location">
    <subcellularLocation>
        <location evidence="1">Cell membrane</location>
        <topology evidence="1">Multi-pass membrane protein</topology>
    </subcellularLocation>
</comment>
<evidence type="ECO:0000313" key="15">
    <source>
        <dbReference type="Proteomes" id="UP000694421"/>
    </source>
</evidence>
<dbReference type="Pfam" id="PF07562">
    <property type="entry name" value="NCD3G"/>
    <property type="match status" value="1"/>
</dbReference>
<name>A0A8D0BVJ1_SALMN</name>
<dbReference type="Proteomes" id="UP000694421">
    <property type="component" value="Unplaced"/>
</dbReference>
<keyword evidence="6 12" id="KW-1133">Transmembrane helix</keyword>
<dbReference type="Pfam" id="PF00003">
    <property type="entry name" value="7tm_3"/>
    <property type="match status" value="1"/>
</dbReference>
<feature type="transmembrane region" description="Helical" evidence="12">
    <location>
        <begin position="616"/>
        <end position="634"/>
    </location>
</feature>
<evidence type="ECO:0000256" key="7">
    <source>
        <dbReference type="ARBA" id="ARBA00023040"/>
    </source>
</evidence>
<keyword evidence="8 12" id="KW-0472">Membrane</keyword>
<dbReference type="Pfam" id="PF01094">
    <property type="entry name" value="ANF_receptor"/>
    <property type="match status" value="1"/>
</dbReference>
<keyword evidence="10" id="KW-0325">Glycoprotein</keyword>
<accession>A0A8D0BVJ1</accession>
<dbReference type="InterPro" id="IPR017979">
    <property type="entry name" value="GPCR_3_CS"/>
</dbReference>
<dbReference type="InterPro" id="IPR028082">
    <property type="entry name" value="Peripla_BP_I"/>
</dbReference>
<feature type="transmembrane region" description="Helical" evidence="12">
    <location>
        <begin position="687"/>
        <end position="708"/>
    </location>
</feature>
<dbReference type="InterPro" id="IPR001828">
    <property type="entry name" value="ANF_lig-bd_rcpt"/>
</dbReference>
<keyword evidence="11" id="KW-0807">Transducer</keyword>
<protein>
    <recommendedName>
        <fullName evidence="13">G-protein coupled receptors family 3 profile domain-containing protein</fullName>
    </recommendedName>
</protein>
<dbReference type="Gene3D" id="2.10.50.30">
    <property type="entry name" value="GPCR, family 3, nine cysteines domain"/>
    <property type="match status" value="1"/>
</dbReference>
<keyword evidence="7" id="KW-0297">G-protein coupled receptor</keyword>
<keyword evidence="9" id="KW-0675">Receptor</keyword>
<dbReference type="PANTHER" id="PTHR24061:SF599">
    <property type="entry name" value="G-PROTEIN COUPLED RECEPTORS FAMILY 3 PROFILE DOMAIN-CONTAINING PROTEIN"/>
    <property type="match status" value="1"/>
</dbReference>
<reference evidence="14" key="2">
    <citation type="submission" date="2025-09" db="UniProtKB">
        <authorList>
            <consortium name="Ensembl"/>
        </authorList>
    </citation>
    <scope>IDENTIFICATION</scope>
</reference>
<evidence type="ECO:0000313" key="14">
    <source>
        <dbReference type="Ensembl" id="ENSSMRP00000013433.1"/>
    </source>
</evidence>
<dbReference type="Ensembl" id="ENSSMRT00000015648.1">
    <property type="protein sequence ID" value="ENSSMRP00000013433.1"/>
    <property type="gene ID" value="ENSSMRG00000010453.1"/>
</dbReference>
<evidence type="ECO:0000256" key="1">
    <source>
        <dbReference type="ARBA" id="ARBA00004651"/>
    </source>
</evidence>
<dbReference type="InterPro" id="IPR038550">
    <property type="entry name" value="GPCR_3_9-Cys_sf"/>
</dbReference>
<dbReference type="InterPro" id="IPR000337">
    <property type="entry name" value="GPCR_3"/>
</dbReference>
<evidence type="ECO:0000256" key="8">
    <source>
        <dbReference type="ARBA" id="ARBA00023136"/>
    </source>
</evidence>
<feature type="transmembrane region" description="Helical" evidence="12">
    <location>
        <begin position="770"/>
        <end position="790"/>
    </location>
</feature>
<dbReference type="SUPFAM" id="SSF53822">
    <property type="entry name" value="Periplasmic binding protein-like I"/>
    <property type="match status" value="1"/>
</dbReference>
<dbReference type="FunFam" id="3.40.50.2300:FF:000024">
    <property type="entry name" value="Vomeronasal 2, receptor 73"/>
    <property type="match status" value="1"/>
</dbReference>
<dbReference type="CDD" id="cd15283">
    <property type="entry name" value="7tmC_V2R_pheromone"/>
    <property type="match status" value="1"/>
</dbReference>
<dbReference type="FunFam" id="2.10.50.30:FF:000002">
    <property type="entry name" value="Vomeronasal 2 receptor, h1"/>
    <property type="match status" value="1"/>
</dbReference>
<dbReference type="GO" id="GO:0004930">
    <property type="term" value="F:G protein-coupled receptor activity"/>
    <property type="evidence" value="ECO:0007669"/>
    <property type="project" value="UniProtKB-KW"/>
</dbReference>
<dbReference type="PROSITE" id="PS00981">
    <property type="entry name" value="G_PROTEIN_RECEP_F3_3"/>
    <property type="match status" value="1"/>
</dbReference>
<dbReference type="InterPro" id="IPR017978">
    <property type="entry name" value="GPCR_3_C"/>
</dbReference>
<proteinExistence type="inferred from homology"/>
<evidence type="ECO:0000256" key="12">
    <source>
        <dbReference type="SAM" id="Phobius"/>
    </source>
</evidence>
<dbReference type="Gene3D" id="3.40.50.2300">
    <property type="match status" value="2"/>
</dbReference>
<dbReference type="PRINTS" id="PR00248">
    <property type="entry name" value="GPCRMGR"/>
</dbReference>
<feature type="domain" description="G-protein coupled receptors family 3 profile" evidence="13">
    <location>
        <begin position="576"/>
        <end position="840"/>
    </location>
</feature>
<keyword evidence="4 12" id="KW-0812">Transmembrane</keyword>
<reference evidence="14" key="1">
    <citation type="submission" date="2025-08" db="UniProtKB">
        <authorList>
            <consortium name="Ensembl"/>
        </authorList>
    </citation>
    <scope>IDENTIFICATION</scope>
</reference>
<evidence type="ECO:0000256" key="4">
    <source>
        <dbReference type="ARBA" id="ARBA00022692"/>
    </source>
</evidence>
<dbReference type="GO" id="GO:0005886">
    <property type="term" value="C:plasma membrane"/>
    <property type="evidence" value="ECO:0007669"/>
    <property type="project" value="UniProtKB-SubCell"/>
</dbReference>
<feature type="transmembrane region" description="Helical" evidence="12">
    <location>
        <begin position="576"/>
        <end position="600"/>
    </location>
</feature>
<dbReference type="PANTHER" id="PTHR24061">
    <property type="entry name" value="CALCIUM-SENSING RECEPTOR-RELATED"/>
    <property type="match status" value="1"/>
</dbReference>
<dbReference type="InterPro" id="IPR011500">
    <property type="entry name" value="GPCR_3_9-Cys_dom"/>
</dbReference>
<keyword evidence="3" id="KW-1003">Cell membrane</keyword>
<feature type="transmembrane region" description="Helical" evidence="12">
    <location>
        <begin position="736"/>
        <end position="758"/>
    </location>
</feature>
<feature type="transmembrane region" description="Helical" evidence="12">
    <location>
        <begin position="646"/>
        <end position="671"/>
    </location>
</feature>
<evidence type="ECO:0000256" key="3">
    <source>
        <dbReference type="ARBA" id="ARBA00022475"/>
    </source>
</evidence>
<evidence type="ECO:0000256" key="6">
    <source>
        <dbReference type="ARBA" id="ARBA00022989"/>
    </source>
</evidence>
<feature type="transmembrane region" description="Helical" evidence="12">
    <location>
        <begin position="796"/>
        <end position="818"/>
    </location>
</feature>
<dbReference type="InterPro" id="IPR000068">
    <property type="entry name" value="GPCR_3_Ca_sens_rcpt-rel"/>
</dbReference>
<evidence type="ECO:0000259" key="13">
    <source>
        <dbReference type="PROSITE" id="PS50259"/>
    </source>
</evidence>